<keyword evidence="5 8" id="KW-0812">Transmembrane</keyword>
<keyword evidence="3" id="KW-0813">Transport</keyword>
<dbReference type="PANTHER" id="PTHR21716">
    <property type="entry name" value="TRANSMEMBRANE PROTEIN"/>
    <property type="match status" value="1"/>
</dbReference>
<feature type="transmembrane region" description="Helical" evidence="8">
    <location>
        <begin position="36"/>
        <end position="57"/>
    </location>
</feature>
<evidence type="ECO:0000256" key="5">
    <source>
        <dbReference type="ARBA" id="ARBA00022692"/>
    </source>
</evidence>
<protein>
    <submittedName>
        <fullName evidence="9">AI-2E family transporter</fullName>
    </submittedName>
</protein>
<sequence>MKSPLQSISHQAVDAAIKIGAIALLVYWCFEILRPFIMLVVWAAVIATALYPVAILLSNKLKLSPSKASYLLVLIGVLLMFIPTYLMSGAAIEEMQDLYNAIEQGILKIPPPSLSVKEWPVVGEKSFAFFTKLSRDLEAFVLLYQKPITDLATAVLGIIGGVFVGLLKMTLSLIIAGVFMSNSAACEKVFSRISIRLAGESGKAMTTLTVSTIRSVVQGVLGVAVIQSVLAGIGLYFAGSPMVGLWMLAVLFVAIIQLPPILALIPPIIIAYTGDSSFVATALLVWCLLVSASDAVLKPMLIGRGSDVPMLVILLGAIGGMAMSGIIGLFVGAVVLAVTHNLFMAWLAQSEESTAQEMETKDVETSK</sequence>
<feature type="transmembrane region" description="Helical" evidence="8">
    <location>
        <begin position="151"/>
        <end position="179"/>
    </location>
</feature>
<comment type="similarity">
    <text evidence="2">Belongs to the autoinducer-2 exporter (AI-2E) (TC 2.A.86) family.</text>
</comment>
<reference evidence="9 10" key="1">
    <citation type="submission" date="2021-02" db="EMBL/GenBank/DDBJ databases">
        <authorList>
            <person name="Park J.-S."/>
        </authorList>
    </citation>
    <scope>NUCLEOTIDE SEQUENCE [LARGE SCALE GENOMIC DNA]</scope>
    <source>
        <strain evidence="9 10">188UL20-2</strain>
    </source>
</reference>
<feature type="transmembrane region" description="Helical" evidence="8">
    <location>
        <begin position="277"/>
        <end position="297"/>
    </location>
</feature>
<dbReference type="InterPro" id="IPR002549">
    <property type="entry name" value="AI-2E-like"/>
</dbReference>
<evidence type="ECO:0000256" key="7">
    <source>
        <dbReference type="ARBA" id="ARBA00023136"/>
    </source>
</evidence>
<dbReference type="Pfam" id="PF01594">
    <property type="entry name" value="AI-2E_transport"/>
    <property type="match status" value="1"/>
</dbReference>
<evidence type="ECO:0000256" key="3">
    <source>
        <dbReference type="ARBA" id="ARBA00022448"/>
    </source>
</evidence>
<keyword evidence="4" id="KW-1003">Cell membrane</keyword>
<feature type="transmembrane region" description="Helical" evidence="8">
    <location>
        <begin position="243"/>
        <end position="265"/>
    </location>
</feature>
<evidence type="ECO:0000313" key="10">
    <source>
        <dbReference type="Proteomes" id="UP000809621"/>
    </source>
</evidence>
<comment type="subcellular location">
    <subcellularLocation>
        <location evidence="1">Cell membrane</location>
        <topology evidence="1">Multi-pass membrane protein</topology>
    </subcellularLocation>
</comment>
<dbReference type="PANTHER" id="PTHR21716:SF67">
    <property type="entry name" value="TRANSPORT PROTEIN YDIK-RELATED"/>
    <property type="match status" value="1"/>
</dbReference>
<evidence type="ECO:0000256" key="4">
    <source>
        <dbReference type="ARBA" id="ARBA00022475"/>
    </source>
</evidence>
<feature type="transmembrane region" description="Helical" evidence="8">
    <location>
        <begin position="69"/>
        <end position="92"/>
    </location>
</feature>
<proteinExistence type="inferred from homology"/>
<name>A0ABS2HH80_9VIBR</name>
<feature type="transmembrane region" description="Helical" evidence="8">
    <location>
        <begin position="309"/>
        <end position="338"/>
    </location>
</feature>
<accession>A0ABS2HH80</accession>
<keyword evidence="7 8" id="KW-0472">Membrane</keyword>
<keyword evidence="10" id="KW-1185">Reference proteome</keyword>
<evidence type="ECO:0000256" key="8">
    <source>
        <dbReference type="SAM" id="Phobius"/>
    </source>
</evidence>
<evidence type="ECO:0000256" key="6">
    <source>
        <dbReference type="ARBA" id="ARBA00022989"/>
    </source>
</evidence>
<evidence type="ECO:0000256" key="1">
    <source>
        <dbReference type="ARBA" id="ARBA00004651"/>
    </source>
</evidence>
<dbReference type="RefSeq" id="WP_205158472.1">
    <property type="nucleotide sequence ID" value="NZ_JAFEUM010000004.1"/>
</dbReference>
<gene>
    <name evidence="9" type="ORF">JQC93_10880</name>
</gene>
<evidence type="ECO:0000313" key="9">
    <source>
        <dbReference type="EMBL" id="MBM7036905.1"/>
    </source>
</evidence>
<feature type="transmembrane region" description="Helical" evidence="8">
    <location>
        <begin position="215"/>
        <end position="237"/>
    </location>
</feature>
<dbReference type="EMBL" id="JAFEUM010000004">
    <property type="protein sequence ID" value="MBM7036905.1"/>
    <property type="molecule type" value="Genomic_DNA"/>
</dbReference>
<keyword evidence="6 8" id="KW-1133">Transmembrane helix</keyword>
<comment type="caution">
    <text evidence="9">The sequence shown here is derived from an EMBL/GenBank/DDBJ whole genome shotgun (WGS) entry which is preliminary data.</text>
</comment>
<dbReference type="Proteomes" id="UP000809621">
    <property type="component" value="Unassembled WGS sequence"/>
</dbReference>
<evidence type="ECO:0000256" key="2">
    <source>
        <dbReference type="ARBA" id="ARBA00009773"/>
    </source>
</evidence>
<organism evidence="9 10">
    <name type="scientific">Vibrio ulleungensis</name>
    <dbReference type="NCBI Taxonomy" id="2807619"/>
    <lineage>
        <taxon>Bacteria</taxon>
        <taxon>Pseudomonadati</taxon>
        <taxon>Pseudomonadota</taxon>
        <taxon>Gammaproteobacteria</taxon>
        <taxon>Vibrionales</taxon>
        <taxon>Vibrionaceae</taxon>
        <taxon>Vibrio</taxon>
    </lineage>
</organism>